<sequence>MTTVVTITGQKHWLWRAVDHNGYVIDEIV</sequence>
<name>A0ABW9Z223_9HYPH</name>
<comment type="caution">
    <text evidence="2">The sequence shown here is derived from an EMBL/GenBank/DDBJ whole genome shotgun (WGS) entry which is preliminary data.</text>
</comment>
<dbReference type="EMBL" id="JAAAXJ010000017">
    <property type="protein sequence ID" value="NBJ26709.1"/>
    <property type="molecule type" value="Genomic_DNA"/>
</dbReference>
<dbReference type="InterPro" id="IPR032874">
    <property type="entry name" value="DDE_dom"/>
</dbReference>
<evidence type="ECO:0000313" key="2">
    <source>
        <dbReference type="EMBL" id="NBJ26709.1"/>
    </source>
</evidence>
<proteinExistence type="predicted"/>
<dbReference type="Pfam" id="PF13610">
    <property type="entry name" value="DDE_Tnp_IS240"/>
    <property type="match status" value="1"/>
</dbReference>
<evidence type="ECO:0000259" key="1">
    <source>
        <dbReference type="Pfam" id="PF13610"/>
    </source>
</evidence>
<keyword evidence="3" id="KW-1185">Reference proteome</keyword>
<organism evidence="2 3">
    <name type="scientific">Microvirga arsenatis</name>
    <dbReference type="NCBI Taxonomy" id="2692265"/>
    <lineage>
        <taxon>Bacteria</taxon>
        <taxon>Pseudomonadati</taxon>
        <taxon>Pseudomonadota</taxon>
        <taxon>Alphaproteobacteria</taxon>
        <taxon>Hyphomicrobiales</taxon>
        <taxon>Methylobacteriaceae</taxon>
        <taxon>Microvirga</taxon>
    </lineage>
</organism>
<feature type="domain" description="DDE" evidence="1">
    <location>
        <begin position="3"/>
        <end position="27"/>
    </location>
</feature>
<dbReference type="Proteomes" id="UP000818323">
    <property type="component" value="Unassembled WGS sequence"/>
</dbReference>
<reference evidence="2 3" key="1">
    <citation type="submission" date="2020-01" db="EMBL/GenBank/DDBJ databases">
        <title>Microvirga sp. nov., an arsenate reduction bacterium isolated from Tibet hotspring sediments.</title>
        <authorList>
            <person name="Yuan C.-G."/>
        </authorList>
    </citation>
    <scope>NUCLEOTIDE SEQUENCE [LARGE SCALE GENOMIC DNA]</scope>
    <source>
        <strain evidence="2 3">SYSU G3D203</strain>
    </source>
</reference>
<evidence type="ECO:0000313" key="3">
    <source>
        <dbReference type="Proteomes" id="UP000818323"/>
    </source>
</evidence>
<accession>A0ABW9Z223</accession>
<protein>
    <submittedName>
        <fullName evidence="2">DDE-type integrase/transposase/recombinase</fullName>
    </submittedName>
</protein>
<gene>
    <name evidence="2" type="ORF">GR303_20395</name>
</gene>